<keyword evidence="1" id="KW-0472">Membrane</keyword>
<reference evidence="2 3" key="1">
    <citation type="submission" date="2016-11" db="EMBL/GenBank/DDBJ databases">
        <title>Whole genomes of Flavobacteriaceae.</title>
        <authorList>
            <person name="Stine C."/>
            <person name="Li C."/>
            <person name="Tadesse D."/>
        </authorList>
    </citation>
    <scope>NUCLEOTIDE SEQUENCE [LARGE SCALE GENOMIC DNA]</scope>
    <source>
        <strain evidence="2 3">CCUG 60112</strain>
    </source>
</reference>
<dbReference type="Proteomes" id="UP000198381">
    <property type="component" value="Unassembled WGS sequence"/>
</dbReference>
<gene>
    <name evidence="2" type="ORF">B0A81_20715</name>
</gene>
<accession>A0ABX4CQ13</accession>
<evidence type="ECO:0000313" key="3">
    <source>
        <dbReference type="Proteomes" id="UP000198381"/>
    </source>
</evidence>
<organism evidence="2 3">
    <name type="scientific">Flavobacterium plurextorum</name>
    <dbReference type="NCBI Taxonomy" id="1114867"/>
    <lineage>
        <taxon>Bacteria</taxon>
        <taxon>Pseudomonadati</taxon>
        <taxon>Bacteroidota</taxon>
        <taxon>Flavobacteriia</taxon>
        <taxon>Flavobacteriales</taxon>
        <taxon>Flavobacteriaceae</taxon>
        <taxon>Flavobacterium</taxon>
    </lineage>
</organism>
<feature type="transmembrane region" description="Helical" evidence="1">
    <location>
        <begin position="36"/>
        <end position="57"/>
    </location>
</feature>
<evidence type="ECO:0000313" key="2">
    <source>
        <dbReference type="EMBL" id="OXB00600.1"/>
    </source>
</evidence>
<evidence type="ECO:0000256" key="1">
    <source>
        <dbReference type="SAM" id="Phobius"/>
    </source>
</evidence>
<keyword evidence="1" id="KW-0812">Transmembrane</keyword>
<comment type="caution">
    <text evidence="2">The sequence shown here is derived from an EMBL/GenBank/DDBJ whole genome shotgun (WGS) entry which is preliminary data.</text>
</comment>
<proteinExistence type="predicted"/>
<dbReference type="RefSeq" id="WP_089059778.1">
    <property type="nucleotide sequence ID" value="NZ_MUHD01000049.1"/>
</dbReference>
<protein>
    <recommendedName>
        <fullName evidence="4">PH domain-containing protein</fullName>
    </recommendedName>
</protein>
<sequence>MKVHSKFRPLYLIRKNSLFLFTCFCFLIFYDKVVSGVYETIILFFLFFTVSIFFQVINLRTINEIIVSEEGITKINFVSKKVNFIPYPLVANLDTMRVQGMSGKAGQITSGYFESIVILKDGKKILISPDSFENYQEIIASIRSHVLN</sequence>
<keyword evidence="1" id="KW-1133">Transmembrane helix</keyword>
<name>A0ABX4CQ13_9FLAO</name>
<feature type="transmembrane region" description="Helical" evidence="1">
    <location>
        <begin position="12"/>
        <end position="30"/>
    </location>
</feature>
<dbReference type="EMBL" id="MUHD01000049">
    <property type="protein sequence ID" value="OXB00600.1"/>
    <property type="molecule type" value="Genomic_DNA"/>
</dbReference>
<keyword evidence="3" id="KW-1185">Reference proteome</keyword>
<evidence type="ECO:0008006" key="4">
    <source>
        <dbReference type="Google" id="ProtNLM"/>
    </source>
</evidence>